<dbReference type="PANTHER" id="PTHR48078:SF2">
    <property type="entry name" value="CATABOLIC L-SERINE_THREONINE DEHYDRATASE"/>
    <property type="match status" value="1"/>
</dbReference>
<keyword evidence="7" id="KW-0963">Cytoplasm</keyword>
<protein>
    <recommendedName>
        <fullName evidence="5">L-serine ammonia-lyase</fullName>
        <ecNumber evidence="5">4.3.1.17</ecNumber>
    </recommendedName>
    <alternativeName>
        <fullName evidence="10">L-serine deaminase</fullName>
    </alternativeName>
    <alternativeName>
        <fullName evidence="11">L-threonine dehydratase</fullName>
    </alternativeName>
</protein>
<evidence type="ECO:0000256" key="10">
    <source>
        <dbReference type="ARBA" id="ARBA00041766"/>
    </source>
</evidence>
<dbReference type="SUPFAM" id="SSF53686">
    <property type="entry name" value="Tryptophan synthase beta subunit-like PLP-dependent enzymes"/>
    <property type="match status" value="2"/>
</dbReference>
<comment type="pathway">
    <text evidence="3">Carbohydrate biosynthesis; gluconeogenesis.</text>
</comment>
<dbReference type="AlphaFoldDB" id="A0A979FKM7"/>
<gene>
    <name evidence="15" type="primary">LOC108665493</name>
</gene>
<evidence type="ECO:0000256" key="11">
    <source>
        <dbReference type="ARBA" id="ARBA00042605"/>
    </source>
</evidence>
<evidence type="ECO:0000313" key="15">
    <source>
        <dbReference type="RefSeq" id="XP_047737551.1"/>
    </source>
</evidence>
<evidence type="ECO:0000256" key="9">
    <source>
        <dbReference type="ARBA" id="ARBA00023239"/>
    </source>
</evidence>
<evidence type="ECO:0000256" key="7">
    <source>
        <dbReference type="ARBA" id="ARBA00022490"/>
    </source>
</evidence>
<dbReference type="FunFam" id="3.40.50.1100:FF:000040">
    <property type="entry name" value="L-serine dehydratase, putative"/>
    <property type="match status" value="2"/>
</dbReference>
<sequence length="563" mass="58995">MSIAAGRDDVFHVVTPLLESLELQQACGVRVLLKLENTQPSGSFKIRGIGNLVKKSHSAGGIKGVVSSSGGNAGLAAAHAARRLNLPATVVVPSSTPSIMADKLRREGATVQVHGAIWDEADEKANELSREKNLLYVHPFHHPLIWEGVSSLVDEVVRQCGEPSCFVLSVGGGGLLCGVMTGLIRNGLGHVPILAMETQGAHCLNAALAAGGPVSIGSITSLAKTLGALTVSDEVFRLLPHCVVISRVVSDEEAVHACRRFLACGVRVLLKLENTQPSGSFKIRGIGNLVRKSHSAGGIKGVVSSSSGNAGQAAAHAARRLNLPATVVVPSSTPPIMADKLRREGATVQVHGAIWDDANKKAQELSREKDLLYVHPFHHPLIWEGVSSLVDEVVRQCGEPSCFVLSVGGGGLLCGVMTGLIRNGLGHVPILAMETQGAHCLNAALAAGGPVSIGSITSLAKTLGALTVSDEVFRLLPRCVVISRVVSDEEAVHACRRFLDDHRYLVEPSCGAALAGAYGGHLRMLISQGRVSPDRPVVVVVCGGNGVTLDLLQQWSKQTGLIQ</sequence>
<dbReference type="PROSITE" id="PS00165">
    <property type="entry name" value="DEHYDRATASE_SER_THR"/>
    <property type="match status" value="2"/>
</dbReference>
<keyword evidence="8" id="KW-0663">Pyridoxal phosphate</keyword>
<dbReference type="GO" id="GO:0003941">
    <property type="term" value="F:L-serine ammonia-lyase activity"/>
    <property type="evidence" value="ECO:0007669"/>
    <property type="project" value="UniProtKB-EC"/>
</dbReference>
<dbReference type="GO" id="GO:0006567">
    <property type="term" value="P:L-threonine catabolic process"/>
    <property type="evidence" value="ECO:0007669"/>
    <property type="project" value="TreeGrafter"/>
</dbReference>
<dbReference type="OMA" id="HHPLIWE"/>
<accession>A0A979FKM7</accession>
<dbReference type="GO" id="GO:0030170">
    <property type="term" value="F:pyridoxal phosphate binding"/>
    <property type="evidence" value="ECO:0007669"/>
    <property type="project" value="InterPro"/>
</dbReference>
<dbReference type="GO" id="GO:0006094">
    <property type="term" value="P:gluconeogenesis"/>
    <property type="evidence" value="ECO:0007669"/>
    <property type="project" value="UniProtKB-KW"/>
</dbReference>
<dbReference type="InterPro" id="IPR050147">
    <property type="entry name" value="Ser/Thr_Dehydratase"/>
</dbReference>
<comment type="similarity">
    <text evidence="4">Belongs to the serine/threonine dehydratase family.</text>
</comment>
<dbReference type="InterPro" id="IPR001926">
    <property type="entry name" value="TrpB-like_PALP"/>
</dbReference>
<dbReference type="KEGG" id="hazt:108665493"/>
<dbReference type="OrthoDB" id="4418812at2759"/>
<dbReference type="PANTHER" id="PTHR48078">
    <property type="entry name" value="THREONINE DEHYDRATASE, MITOCHONDRIAL-RELATED"/>
    <property type="match status" value="1"/>
</dbReference>
<evidence type="ECO:0000313" key="14">
    <source>
        <dbReference type="Proteomes" id="UP000694843"/>
    </source>
</evidence>
<evidence type="ECO:0000256" key="5">
    <source>
        <dbReference type="ARBA" id="ARBA00012093"/>
    </source>
</evidence>
<name>A0A979FKM7_HYAAZ</name>
<proteinExistence type="inferred from homology"/>
<evidence type="ECO:0000256" key="8">
    <source>
        <dbReference type="ARBA" id="ARBA00022898"/>
    </source>
</evidence>
<feature type="domain" description="Tryptophan synthase beta chain-like PALP" evidence="13">
    <location>
        <begin position="264"/>
        <end position="543"/>
    </location>
</feature>
<evidence type="ECO:0000256" key="6">
    <source>
        <dbReference type="ARBA" id="ARBA00022432"/>
    </source>
</evidence>
<dbReference type="GO" id="GO:0004794">
    <property type="term" value="F:threonine deaminase activity"/>
    <property type="evidence" value="ECO:0007669"/>
    <property type="project" value="TreeGrafter"/>
</dbReference>
<reference evidence="15" key="1">
    <citation type="submission" date="2025-08" db="UniProtKB">
        <authorList>
            <consortium name="RefSeq"/>
        </authorList>
    </citation>
    <scope>IDENTIFICATION</scope>
    <source>
        <tissue evidence="15">Whole organism</tissue>
    </source>
</reference>
<dbReference type="Gene3D" id="3.40.50.1100">
    <property type="match status" value="4"/>
</dbReference>
<dbReference type="RefSeq" id="XP_047737551.1">
    <property type="nucleotide sequence ID" value="XM_047881595.1"/>
</dbReference>
<evidence type="ECO:0000256" key="12">
    <source>
        <dbReference type="ARBA" id="ARBA00049406"/>
    </source>
</evidence>
<evidence type="ECO:0000256" key="3">
    <source>
        <dbReference type="ARBA" id="ARBA00004742"/>
    </source>
</evidence>
<evidence type="ECO:0000256" key="2">
    <source>
        <dbReference type="ARBA" id="ARBA00004496"/>
    </source>
</evidence>
<evidence type="ECO:0000256" key="1">
    <source>
        <dbReference type="ARBA" id="ARBA00001933"/>
    </source>
</evidence>
<keyword evidence="6" id="KW-0312">Gluconeogenesis</keyword>
<feature type="domain" description="Tryptophan synthase beta chain-like PALP" evidence="13">
    <location>
        <begin position="14"/>
        <end position="262"/>
    </location>
</feature>
<dbReference type="EC" id="4.3.1.17" evidence="5"/>
<dbReference type="Pfam" id="PF00291">
    <property type="entry name" value="PALP"/>
    <property type="match status" value="2"/>
</dbReference>
<keyword evidence="9" id="KW-0456">Lyase</keyword>
<comment type="subcellular location">
    <subcellularLocation>
        <location evidence="2">Cytoplasm</location>
    </subcellularLocation>
</comment>
<dbReference type="InterPro" id="IPR036052">
    <property type="entry name" value="TrpB-like_PALP_sf"/>
</dbReference>
<comment type="cofactor">
    <cofactor evidence="1">
        <name>pyridoxal 5'-phosphate</name>
        <dbReference type="ChEBI" id="CHEBI:597326"/>
    </cofactor>
</comment>
<evidence type="ECO:0000259" key="13">
    <source>
        <dbReference type="Pfam" id="PF00291"/>
    </source>
</evidence>
<comment type="catalytic activity">
    <reaction evidence="12">
        <text>L-serine = pyruvate + NH4(+)</text>
        <dbReference type="Rhea" id="RHEA:19169"/>
        <dbReference type="ChEBI" id="CHEBI:15361"/>
        <dbReference type="ChEBI" id="CHEBI:28938"/>
        <dbReference type="ChEBI" id="CHEBI:33384"/>
        <dbReference type="EC" id="4.3.1.17"/>
    </reaction>
</comment>
<dbReference type="GeneID" id="108665493"/>
<evidence type="ECO:0000256" key="4">
    <source>
        <dbReference type="ARBA" id="ARBA00010869"/>
    </source>
</evidence>
<dbReference type="Proteomes" id="UP000694843">
    <property type="component" value="Unplaced"/>
</dbReference>
<dbReference type="GO" id="GO:0009097">
    <property type="term" value="P:isoleucine biosynthetic process"/>
    <property type="evidence" value="ECO:0007669"/>
    <property type="project" value="TreeGrafter"/>
</dbReference>
<keyword evidence="14" id="KW-1185">Reference proteome</keyword>
<dbReference type="GO" id="GO:0006565">
    <property type="term" value="P:L-serine catabolic process"/>
    <property type="evidence" value="ECO:0007669"/>
    <property type="project" value="TreeGrafter"/>
</dbReference>
<organism evidence="14 15">
    <name type="scientific">Hyalella azteca</name>
    <name type="common">Amphipod</name>
    <dbReference type="NCBI Taxonomy" id="294128"/>
    <lineage>
        <taxon>Eukaryota</taxon>
        <taxon>Metazoa</taxon>
        <taxon>Ecdysozoa</taxon>
        <taxon>Arthropoda</taxon>
        <taxon>Crustacea</taxon>
        <taxon>Multicrustacea</taxon>
        <taxon>Malacostraca</taxon>
        <taxon>Eumalacostraca</taxon>
        <taxon>Peracarida</taxon>
        <taxon>Amphipoda</taxon>
        <taxon>Senticaudata</taxon>
        <taxon>Talitrida</taxon>
        <taxon>Talitroidea</taxon>
        <taxon>Hyalellidae</taxon>
        <taxon>Hyalella</taxon>
    </lineage>
</organism>
<dbReference type="InterPro" id="IPR000634">
    <property type="entry name" value="Ser/Thr_deHydtase_PyrdxlP-BS"/>
</dbReference>
<dbReference type="GO" id="GO:0005737">
    <property type="term" value="C:cytoplasm"/>
    <property type="evidence" value="ECO:0007669"/>
    <property type="project" value="UniProtKB-SubCell"/>
</dbReference>